<dbReference type="SUPFAM" id="SSF55785">
    <property type="entry name" value="PYP-like sensor domain (PAS domain)"/>
    <property type="match status" value="1"/>
</dbReference>
<dbReference type="FunFam" id="3.30.70.270:FF:000001">
    <property type="entry name" value="Diguanylate cyclase domain protein"/>
    <property type="match status" value="1"/>
</dbReference>
<dbReference type="PROSITE" id="PS50887">
    <property type="entry name" value="GGDEF"/>
    <property type="match status" value="1"/>
</dbReference>
<dbReference type="InterPro" id="IPR000014">
    <property type="entry name" value="PAS"/>
</dbReference>
<feature type="domain" description="PAS" evidence="1">
    <location>
        <begin position="134"/>
        <end position="183"/>
    </location>
</feature>
<keyword evidence="5" id="KW-1185">Reference proteome</keyword>
<feature type="domain" description="GGDEF" evidence="3">
    <location>
        <begin position="294"/>
        <end position="427"/>
    </location>
</feature>
<dbReference type="GO" id="GO:0003824">
    <property type="term" value="F:catalytic activity"/>
    <property type="evidence" value="ECO:0007669"/>
    <property type="project" value="UniProtKB-ARBA"/>
</dbReference>
<dbReference type="PANTHER" id="PTHR46663">
    <property type="entry name" value="DIGUANYLATE CYCLASE DGCT-RELATED"/>
    <property type="match status" value="1"/>
</dbReference>
<dbReference type="InterPro" id="IPR052163">
    <property type="entry name" value="DGC-Regulatory_Protein"/>
</dbReference>
<dbReference type="NCBIfam" id="TIGR00229">
    <property type="entry name" value="sensory_box"/>
    <property type="match status" value="1"/>
</dbReference>
<dbReference type="Pfam" id="PF13426">
    <property type="entry name" value="PAS_9"/>
    <property type="match status" value="1"/>
</dbReference>
<dbReference type="RefSeq" id="WP_124704376.1">
    <property type="nucleotide sequence ID" value="NZ_BGOW01000013.1"/>
</dbReference>
<gene>
    <name evidence="4" type="ORF">SFMTTN_1368</name>
</gene>
<dbReference type="InterPro" id="IPR029787">
    <property type="entry name" value="Nucleotide_cyclase"/>
</dbReference>
<dbReference type="InterPro" id="IPR000700">
    <property type="entry name" value="PAS-assoc_C"/>
</dbReference>
<evidence type="ECO:0000259" key="2">
    <source>
        <dbReference type="PROSITE" id="PS50113"/>
    </source>
</evidence>
<evidence type="ECO:0000313" key="5">
    <source>
        <dbReference type="Proteomes" id="UP000286806"/>
    </source>
</evidence>
<dbReference type="SUPFAM" id="SSF55073">
    <property type="entry name" value="Nucleotide cyclase"/>
    <property type="match status" value="1"/>
</dbReference>
<dbReference type="EMBL" id="BGOW01000013">
    <property type="protein sequence ID" value="GBL45558.1"/>
    <property type="molecule type" value="Genomic_DNA"/>
</dbReference>
<organism evidence="4 5">
    <name type="scientific">Sulfuriferula multivorans</name>
    <dbReference type="NCBI Taxonomy" id="1559896"/>
    <lineage>
        <taxon>Bacteria</taxon>
        <taxon>Pseudomonadati</taxon>
        <taxon>Pseudomonadota</taxon>
        <taxon>Betaproteobacteria</taxon>
        <taxon>Nitrosomonadales</taxon>
        <taxon>Sulfuricellaceae</taxon>
        <taxon>Sulfuriferula</taxon>
    </lineage>
</organism>
<dbReference type="InterPro" id="IPR035965">
    <property type="entry name" value="PAS-like_dom_sf"/>
</dbReference>
<reference evidence="4 5" key="1">
    <citation type="journal article" date="2019" name="Front. Microbiol.">
        <title>Genomes of Neutrophilic Sulfur-Oxidizing Chemolithoautotrophs Representing 9 Proteobacterial Species From 8 Genera.</title>
        <authorList>
            <person name="Watanabe T."/>
            <person name="Kojima H."/>
            <person name="Umezawa K."/>
            <person name="Hori C."/>
            <person name="Takasuka T.E."/>
            <person name="Kato Y."/>
            <person name="Fukui M."/>
        </authorList>
    </citation>
    <scope>NUCLEOTIDE SEQUENCE [LARGE SCALE GENOMIC DNA]</scope>
    <source>
        <strain evidence="4 5">TTN</strain>
    </source>
</reference>
<dbReference type="CDD" id="cd01949">
    <property type="entry name" value="GGDEF"/>
    <property type="match status" value="1"/>
</dbReference>
<protein>
    <submittedName>
        <fullName evidence="4">Diguanylate cyclase/phosphodiesterase</fullName>
    </submittedName>
</protein>
<dbReference type="SMART" id="SM00086">
    <property type="entry name" value="PAC"/>
    <property type="match status" value="1"/>
</dbReference>
<dbReference type="Gene3D" id="3.30.70.270">
    <property type="match status" value="1"/>
</dbReference>
<dbReference type="CDD" id="cd00130">
    <property type="entry name" value="PAS"/>
    <property type="match status" value="1"/>
</dbReference>
<dbReference type="AlphaFoldDB" id="A0A401JD10"/>
<dbReference type="PROSITE" id="PS50113">
    <property type="entry name" value="PAC"/>
    <property type="match status" value="1"/>
</dbReference>
<dbReference type="SMART" id="SM00267">
    <property type="entry name" value="GGDEF"/>
    <property type="match status" value="1"/>
</dbReference>
<feature type="domain" description="PAC" evidence="2">
    <location>
        <begin position="208"/>
        <end position="262"/>
    </location>
</feature>
<dbReference type="Proteomes" id="UP000286806">
    <property type="component" value="Unassembled WGS sequence"/>
</dbReference>
<sequence>MEIPVPDSLRKMFSSVCFPAESKRAFLVLDTNGTIKYGSPEVGNYLCNDNNNPTLLIGQSVADIFPALQGDLSWPESIRSHYIFSPESDNGFEFEFVGWNRREGREVLLKASLAPLEIEDRRFFLLELFVLASEDNKLHKFLEVSEFNGDAVAVTTVDELIEYVNPAFEELTGYRKAAMVGRTHAVLNSGMQEPQFFVDMWKALRAGRTFRGIFVNRRQNGSIFYEDKIIRPYYNARGKMSHFIASGRDVSERIQIMHRLEHLANHDCLTGLPNRNLFLDRLRQAEARGSRNHEGFSVVVMDLDHFKAINDTLGHAVGDVVLQTAACRIRQCLREEDTVARLGGDEFSLILTEISSTRDVMNVVEKIVVLLSEPLAIDGRDIPLQASIGIAIYPEHGEDGHTLLKHADNAMYQAKTAGGNDFQIFEGKEKEHFIFSLQKKI</sequence>
<evidence type="ECO:0000259" key="1">
    <source>
        <dbReference type="PROSITE" id="PS50112"/>
    </source>
</evidence>
<dbReference type="PANTHER" id="PTHR46663:SF3">
    <property type="entry name" value="SLL0267 PROTEIN"/>
    <property type="match status" value="1"/>
</dbReference>
<dbReference type="Gene3D" id="3.30.450.20">
    <property type="entry name" value="PAS domain"/>
    <property type="match status" value="1"/>
</dbReference>
<dbReference type="InterPro" id="IPR043128">
    <property type="entry name" value="Rev_trsase/Diguanyl_cyclase"/>
</dbReference>
<dbReference type="Pfam" id="PF00990">
    <property type="entry name" value="GGDEF"/>
    <property type="match status" value="1"/>
</dbReference>
<proteinExistence type="predicted"/>
<dbReference type="InterPro" id="IPR000160">
    <property type="entry name" value="GGDEF_dom"/>
</dbReference>
<accession>A0A401JD10</accession>
<dbReference type="InterPro" id="IPR001610">
    <property type="entry name" value="PAC"/>
</dbReference>
<evidence type="ECO:0000259" key="3">
    <source>
        <dbReference type="PROSITE" id="PS50887"/>
    </source>
</evidence>
<dbReference type="OrthoDB" id="42802at2"/>
<name>A0A401JD10_9PROT</name>
<dbReference type="NCBIfam" id="TIGR00254">
    <property type="entry name" value="GGDEF"/>
    <property type="match status" value="1"/>
</dbReference>
<evidence type="ECO:0000313" key="4">
    <source>
        <dbReference type="EMBL" id="GBL45558.1"/>
    </source>
</evidence>
<dbReference type="PROSITE" id="PS50112">
    <property type="entry name" value="PAS"/>
    <property type="match status" value="1"/>
</dbReference>
<comment type="caution">
    <text evidence="4">The sequence shown here is derived from an EMBL/GenBank/DDBJ whole genome shotgun (WGS) entry which is preliminary data.</text>
</comment>